<comment type="caution">
    <text evidence="2">The sequence shown here is derived from an EMBL/GenBank/DDBJ whole genome shotgun (WGS) entry which is preliminary data.</text>
</comment>
<gene>
    <name evidence="2" type="ORF">DRF60_00400</name>
</gene>
<feature type="transmembrane region" description="Helical" evidence="1">
    <location>
        <begin position="12"/>
        <end position="29"/>
    </location>
</feature>
<evidence type="ECO:0000256" key="1">
    <source>
        <dbReference type="SAM" id="Phobius"/>
    </source>
</evidence>
<feature type="transmembrane region" description="Helical" evidence="1">
    <location>
        <begin position="354"/>
        <end position="371"/>
    </location>
</feature>
<proteinExistence type="predicted"/>
<dbReference type="OrthoDB" id="1217297at2"/>
<feature type="transmembrane region" description="Helical" evidence="1">
    <location>
        <begin position="131"/>
        <end position="150"/>
    </location>
</feature>
<name>A0A3D9DQU5_9FLAO</name>
<accession>A0A3D9DQU5</accession>
<organism evidence="2 3">
    <name type="scientific">Chryseobacterium elymi</name>
    <dbReference type="NCBI Taxonomy" id="395936"/>
    <lineage>
        <taxon>Bacteria</taxon>
        <taxon>Pseudomonadati</taxon>
        <taxon>Bacteroidota</taxon>
        <taxon>Flavobacteriia</taxon>
        <taxon>Flavobacteriales</taxon>
        <taxon>Weeksellaceae</taxon>
        <taxon>Chryseobacterium group</taxon>
        <taxon>Chryseobacterium</taxon>
    </lineage>
</organism>
<keyword evidence="1" id="KW-0472">Membrane</keyword>
<feature type="transmembrane region" description="Helical" evidence="1">
    <location>
        <begin position="106"/>
        <end position="124"/>
    </location>
</feature>
<feature type="transmembrane region" description="Helical" evidence="1">
    <location>
        <begin position="244"/>
        <end position="266"/>
    </location>
</feature>
<evidence type="ECO:0008006" key="4">
    <source>
        <dbReference type="Google" id="ProtNLM"/>
    </source>
</evidence>
<keyword evidence="1" id="KW-0812">Transmembrane</keyword>
<evidence type="ECO:0000313" key="3">
    <source>
        <dbReference type="Proteomes" id="UP000257030"/>
    </source>
</evidence>
<feature type="transmembrane region" description="Helical" evidence="1">
    <location>
        <begin position="77"/>
        <end position="100"/>
    </location>
</feature>
<keyword evidence="3" id="KW-1185">Reference proteome</keyword>
<dbReference type="RefSeq" id="WP_116010157.1">
    <property type="nucleotide sequence ID" value="NZ_QNUH01000001.1"/>
</dbReference>
<feature type="transmembrane region" description="Helical" evidence="1">
    <location>
        <begin position="329"/>
        <end position="348"/>
    </location>
</feature>
<dbReference type="AlphaFoldDB" id="A0A3D9DQU5"/>
<sequence length="543" mass="64164">MDKLLQNPVKISIYFVFIIGSLLLAYLTYANLDKGFIFNDEAYYLSYYKNKGESLSFDRTNFFRIFRFLYTPNVYHFRIISITTLVLSNFLLCFSVFKYLNLKNNIFILSFLGILIGFESWAISNLIIHQYIGNTILVNTGVSLILISLITKRQIIQILAGFILSFVLFNGNSHSIVIAPIFAFIILCDLKRWKTNIIWFLTGLISGIIIYFSFLDTLDNFIDQLRFLKDYLGFHRKQHSKTFMVLWCVYLFLNGILPSAIAFFLLWRSKFSENSIKIFDKVLAVIGIITVGLFIFSNPWYIFSFIVFTHLLAVRFCTDKTESKRNKYLIILILIIPYCLAFGSQTWFHIRLSVYKYYYFLLIFICLIRLYRNILSISGYLLALSVMIITFPDVLKTKGWKDFVFTEQTEKVKINGYDLYLDKQRKKDIEDLRPYLQNQPNVIYSSNHLIGYLYILDANPPIYYYFPLKDYMHYIIKKLGKTPDDYIYIESNDYPFSPKEFVPLKFVNHPEHYKVVKAGRFTLYLPPNFKKIKTNVRNSWNYN</sequence>
<feature type="transmembrane region" description="Helical" evidence="1">
    <location>
        <begin position="156"/>
        <end position="185"/>
    </location>
</feature>
<protein>
    <recommendedName>
        <fullName evidence="4">Glycosyltransferase RgtA/B/C/D-like domain-containing protein</fullName>
    </recommendedName>
</protein>
<dbReference type="EMBL" id="QNUH01000001">
    <property type="protein sequence ID" value="REC80211.1"/>
    <property type="molecule type" value="Genomic_DNA"/>
</dbReference>
<dbReference type="Proteomes" id="UP000257030">
    <property type="component" value="Unassembled WGS sequence"/>
</dbReference>
<evidence type="ECO:0000313" key="2">
    <source>
        <dbReference type="EMBL" id="REC80211.1"/>
    </source>
</evidence>
<reference evidence="2 3" key="1">
    <citation type="journal article" date="2010" name="Syst. Appl. Microbiol.">
        <title>Four new species of Chryseobacterium from the rhizosphere of coastal sand dune plants, Chryseobacterium elymi sp. nov., Chryseobacterium hagamense sp. nov., Chryseobacterium lathyri sp. nov. and Chryseobacterium rhizosphaerae sp. nov.</title>
        <authorList>
            <person name="Cho S.H."/>
            <person name="Lee K.S."/>
            <person name="Shin D.S."/>
            <person name="Han J.H."/>
            <person name="Park K.S."/>
            <person name="Lee C.H."/>
            <person name="Park K.H."/>
            <person name="Kim S.B."/>
        </authorList>
    </citation>
    <scope>NUCLEOTIDE SEQUENCE [LARGE SCALE GENOMIC DNA]</scope>
    <source>
        <strain evidence="2 3">KCTC 22547</strain>
    </source>
</reference>
<feature type="transmembrane region" description="Helical" evidence="1">
    <location>
        <begin position="378"/>
        <end position="395"/>
    </location>
</feature>
<keyword evidence="1" id="KW-1133">Transmembrane helix</keyword>
<feature type="transmembrane region" description="Helical" evidence="1">
    <location>
        <begin position="197"/>
        <end position="215"/>
    </location>
</feature>